<dbReference type="Gene3D" id="2.120.10.30">
    <property type="entry name" value="TolB, C-terminal domain"/>
    <property type="match status" value="1"/>
</dbReference>
<dbReference type="InterPro" id="IPR011041">
    <property type="entry name" value="Quinoprot_gluc/sorb_DH_b-prop"/>
</dbReference>
<dbReference type="PANTHER" id="PTHR19328:SF53">
    <property type="entry name" value="MEMBRANE PROTEIN"/>
    <property type="match status" value="1"/>
</dbReference>
<reference evidence="3 4" key="1">
    <citation type="submission" date="2019-12" db="EMBL/GenBank/DDBJ databases">
        <title>Hymenobacter sp. HMF4947 Genome sequencing and assembly.</title>
        <authorList>
            <person name="Kang H."/>
            <person name="Cha I."/>
            <person name="Kim H."/>
            <person name="Joh K."/>
        </authorList>
    </citation>
    <scope>NUCLEOTIDE SEQUENCE [LARGE SCALE GENOMIC DNA]</scope>
    <source>
        <strain evidence="3 4">HMF4947</strain>
    </source>
</reference>
<name>A0A7K1TE28_9BACT</name>
<feature type="domain" description="Pyrroloquinoline quinone-dependent pyranose dehydrogenase beta-propeller" evidence="2">
    <location>
        <begin position="42"/>
        <end position="421"/>
    </location>
</feature>
<dbReference type="SUPFAM" id="SSF50952">
    <property type="entry name" value="Soluble quinoprotein glucose dehydrogenase"/>
    <property type="match status" value="1"/>
</dbReference>
<keyword evidence="1" id="KW-0732">Signal</keyword>
<feature type="chain" id="PRO_5029765747" evidence="1">
    <location>
        <begin position="24"/>
        <end position="427"/>
    </location>
</feature>
<proteinExistence type="predicted"/>
<sequence>MRFPSTRLLLAVPVVAGSLALYASQTNVRVAPDPDNAGLKLPAGFGALKVAETGGKARHIAVTPQGVIYVKLNKVKDGKGILVLHSQPTGKATVTGGFGDYGGTGMYEKNGYLYASSDYNVYRYKLDAKGEVAAPAKPELLVSGLKVGSQHESKSIVLDNADNLYVNVGAYANACQEQDRTRGSKGIANCPILDSAGGIWQFKASQTNQRYANGTRYATGLRNVVGLDWNPQDNQLFVMQHGRDQLHDNWPELYTDQQSAQLPAECMYAIKKGDNAGWPYLYYDPQQKKKILGPEYGGDGKKEATGNYIDPAAAYPAHMAPDGLLFYTGTMFPAKYRNGAFIAFHGSWNRAPEPQAGYYVVFQPFKDGKPSGQWEVFADNFAGSAAKVASGRADHRPCGLAQGPDGSLYVSDDSKGTIYRIVYNAKK</sequence>
<keyword evidence="4" id="KW-1185">Reference proteome</keyword>
<protein>
    <submittedName>
        <fullName evidence="3">Sorbosone dehydrogenase</fullName>
    </submittedName>
</protein>
<dbReference type="PANTHER" id="PTHR19328">
    <property type="entry name" value="HEDGEHOG-INTERACTING PROTEIN"/>
    <property type="match status" value="1"/>
</dbReference>
<gene>
    <name evidence="3" type="ORF">GO988_09530</name>
</gene>
<dbReference type="AlphaFoldDB" id="A0A7K1TE28"/>
<accession>A0A7K1TE28</accession>
<evidence type="ECO:0000313" key="4">
    <source>
        <dbReference type="Proteomes" id="UP000441336"/>
    </source>
</evidence>
<dbReference type="InterPro" id="IPR054539">
    <property type="entry name" value="Beta-prop_PDH"/>
</dbReference>
<evidence type="ECO:0000256" key="1">
    <source>
        <dbReference type="SAM" id="SignalP"/>
    </source>
</evidence>
<dbReference type="Proteomes" id="UP000441336">
    <property type="component" value="Unassembled WGS sequence"/>
</dbReference>
<evidence type="ECO:0000313" key="3">
    <source>
        <dbReference type="EMBL" id="MVN76562.1"/>
    </source>
</evidence>
<dbReference type="RefSeq" id="WP_157564591.1">
    <property type="nucleotide sequence ID" value="NZ_WQKZ01000002.1"/>
</dbReference>
<dbReference type="EMBL" id="WQKZ01000002">
    <property type="protein sequence ID" value="MVN76562.1"/>
    <property type="molecule type" value="Genomic_DNA"/>
</dbReference>
<evidence type="ECO:0000259" key="2">
    <source>
        <dbReference type="Pfam" id="PF22807"/>
    </source>
</evidence>
<dbReference type="Pfam" id="PF22807">
    <property type="entry name" value="TrAA12"/>
    <property type="match status" value="1"/>
</dbReference>
<organism evidence="3 4">
    <name type="scientific">Hymenobacter ginkgonis</name>
    <dbReference type="NCBI Taxonomy" id="2682976"/>
    <lineage>
        <taxon>Bacteria</taxon>
        <taxon>Pseudomonadati</taxon>
        <taxon>Bacteroidota</taxon>
        <taxon>Cytophagia</taxon>
        <taxon>Cytophagales</taxon>
        <taxon>Hymenobacteraceae</taxon>
        <taxon>Hymenobacter</taxon>
    </lineage>
</organism>
<feature type="signal peptide" evidence="1">
    <location>
        <begin position="1"/>
        <end position="23"/>
    </location>
</feature>
<comment type="caution">
    <text evidence="3">The sequence shown here is derived from an EMBL/GenBank/DDBJ whole genome shotgun (WGS) entry which is preliminary data.</text>
</comment>
<dbReference type="InterPro" id="IPR011042">
    <property type="entry name" value="6-blade_b-propeller_TolB-like"/>
</dbReference>